<dbReference type="PANTHER" id="PTHR43199:SF1">
    <property type="entry name" value="GLUTATHIONE HYDROLASE PROENZYME"/>
    <property type="match status" value="1"/>
</dbReference>
<comment type="similarity">
    <text evidence="1">Belongs to the gamma-glutamyltransferase family.</text>
</comment>
<dbReference type="InterPro" id="IPR029055">
    <property type="entry name" value="Ntn_hydrolases_N"/>
</dbReference>
<dbReference type="SUPFAM" id="SSF56235">
    <property type="entry name" value="N-terminal nucleophile aminohydrolases (Ntn hydrolases)"/>
    <property type="match status" value="1"/>
</dbReference>
<evidence type="ECO:0008006" key="4">
    <source>
        <dbReference type="Google" id="ProtNLM"/>
    </source>
</evidence>
<dbReference type="EMBL" id="DROP01000302">
    <property type="protein sequence ID" value="HHI89198.1"/>
    <property type="molecule type" value="Genomic_DNA"/>
</dbReference>
<dbReference type="AlphaFoldDB" id="A0A7V5NXP8"/>
<name>A0A7V5NXP8_9PROT</name>
<proteinExistence type="inferred from homology"/>
<comment type="caution">
    <text evidence="3">The sequence shown here is derived from an EMBL/GenBank/DDBJ whole genome shotgun (WGS) entry which is preliminary data.</text>
</comment>
<feature type="chain" id="PRO_5031187398" description="Gamma-glutamyltransferase" evidence="2">
    <location>
        <begin position="25"/>
        <end position="294"/>
    </location>
</feature>
<dbReference type="PRINTS" id="PR01210">
    <property type="entry name" value="GGTRANSPTASE"/>
</dbReference>
<feature type="signal peptide" evidence="2">
    <location>
        <begin position="1"/>
        <end position="24"/>
    </location>
</feature>
<protein>
    <recommendedName>
        <fullName evidence="4">Gamma-glutamyltransferase</fullName>
    </recommendedName>
</protein>
<evidence type="ECO:0000256" key="1">
    <source>
        <dbReference type="ARBA" id="ARBA00009381"/>
    </source>
</evidence>
<evidence type="ECO:0000256" key="2">
    <source>
        <dbReference type="SAM" id="SignalP"/>
    </source>
</evidence>
<gene>
    <name evidence="3" type="ORF">ENK01_04510</name>
</gene>
<organism evidence="3">
    <name type="scientific">Hellea balneolensis</name>
    <dbReference type="NCBI Taxonomy" id="287478"/>
    <lineage>
        <taxon>Bacteria</taxon>
        <taxon>Pseudomonadati</taxon>
        <taxon>Pseudomonadota</taxon>
        <taxon>Alphaproteobacteria</taxon>
        <taxon>Maricaulales</taxon>
        <taxon>Robiginitomaculaceae</taxon>
        <taxon>Hellea</taxon>
    </lineage>
</organism>
<reference evidence="3" key="1">
    <citation type="journal article" date="2020" name="mSystems">
        <title>Genome- and Community-Level Interaction Insights into Carbon Utilization and Element Cycling Functions of Hydrothermarchaeota in Hydrothermal Sediment.</title>
        <authorList>
            <person name="Zhou Z."/>
            <person name="Liu Y."/>
            <person name="Xu W."/>
            <person name="Pan J."/>
            <person name="Luo Z.H."/>
            <person name="Li M."/>
        </authorList>
    </citation>
    <scope>NUCLEOTIDE SEQUENCE [LARGE SCALE GENOMIC DNA]</scope>
    <source>
        <strain evidence="3">HyVt-538</strain>
    </source>
</reference>
<accession>A0A7V5NXP8</accession>
<dbReference type="Pfam" id="PF01019">
    <property type="entry name" value="G_glu_transpept"/>
    <property type="match status" value="1"/>
</dbReference>
<dbReference type="PANTHER" id="PTHR43199">
    <property type="entry name" value="GLUTATHIONE HYDROLASE"/>
    <property type="match status" value="1"/>
</dbReference>
<evidence type="ECO:0000313" key="3">
    <source>
        <dbReference type="EMBL" id="HHI89198.1"/>
    </source>
</evidence>
<dbReference type="Proteomes" id="UP000885806">
    <property type="component" value="Unassembled WGS sequence"/>
</dbReference>
<keyword evidence="2" id="KW-0732">Signal</keyword>
<dbReference type="InterPro" id="IPR051792">
    <property type="entry name" value="GGT_bact"/>
</dbReference>
<sequence length="294" mass="31544">MTKLFHLLFCVFLTSQFAFLTAQAGDEKVKPSPETYTDATGSLAFAGYDRAPAHPVVGQNGMVAAQERIAAQVGRDILAKGGNAVDAAVAMGFALAVTHPSAGNLGGGGFMMIALPDTNKVIALDFREMAPRGASRDMYLDAHGNVDKSKAQFSRLSAGIPGTVAGLLEALETYGTMNRKQVMAPAIRLADKGFPVSYGLSHSLKSVKKYLAKDPSSIKYFYKPDGSPYAQGEMFRQKDLAKTLKRIARYGAKEFYEGKTARLLADEMKRGGGLITLEDMNASHTDPRTPVHGT</sequence>